<evidence type="ECO:0000313" key="1">
    <source>
        <dbReference type="EMBL" id="QHT05306.1"/>
    </source>
</evidence>
<dbReference type="AlphaFoldDB" id="A0A6C0CKJ9"/>
<organism evidence="1">
    <name type="scientific">viral metagenome</name>
    <dbReference type="NCBI Taxonomy" id="1070528"/>
    <lineage>
        <taxon>unclassified sequences</taxon>
        <taxon>metagenomes</taxon>
        <taxon>organismal metagenomes</taxon>
    </lineage>
</organism>
<proteinExistence type="predicted"/>
<dbReference type="EMBL" id="MN739452">
    <property type="protein sequence ID" value="QHT05306.1"/>
    <property type="molecule type" value="Genomic_DNA"/>
</dbReference>
<name>A0A6C0CKJ9_9ZZZZ</name>
<sequence length="110" mass="13141">MDIESQLTPEKLELFLKVFYKELRQKRLHKKRFVYHSGNTIKKIESMLFKECIVANEKQTIKEDSIVVKFRNKDDIPGTFVILLKNLKKFDIENSIKNKKEYVSLPSIHR</sequence>
<accession>A0A6C0CKJ9</accession>
<protein>
    <submittedName>
        <fullName evidence="1">Uncharacterized protein</fullName>
    </submittedName>
</protein>
<reference evidence="1" key="1">
    <citation type="journal article" date="2020" name="Nature">
        <title>Giant virus diversity and host interactions through global metagenomics.</title>
        <authorList>
            <person name="Schulz F."/>
            <person name="Roux S."/>
            <person name="Paez-Espino D."/>
            <person name="Jungbluth S."/>
            <person name="Walsh D.A."/>
            <person name="Denef V.J."/>
            <person name="McMahon K.D."/>
            <person name="Konstantinidis K.T."/>
            <person name="Eloe-Fadrosh E.A."/>
            <person name="Kyrpides N.C."/>
            <person name="Woyke T."/>
        </authorList>
    </citation>
    <scope>NUCLEOTIDE SEQUENCE</scope>
    <source>
        <strain evidence="1">GVMAG-M-3300021375-17</strain>
    </source>
</reference>